<evidence type="ECO:0000256" key="4">
    <source>
        <dbReference type="ARBA" id="ARBA00022603"/>
    </source>
</evidence>
<dbReference type="GO" id="GO:0010340">
    <property type="term" value="F:carboxyl-O-methyltransferase activity"/>
    <property type="evidence" value="ECO:0007669"/>
    <property type="project" value="UniProtKB-UniRule"/>
</dbReference>
<dbReference type="UniPathway" id="UPA00078"/>
<keyword evidence="4 8" id="KW-0489">Methyltransferase</keyword>
<dbReference type="GO" id="GO:0032259">
    <property type="term" value="P:methylation"/>
    <property type="evidence" value="ECO:0007669"/>
    <property type="project" value="UniProtKB-KW"/>
</dbReference>
<keyword evidence="11" id="KW-1185">Reference proteome</keyword>
<dbReference type="HAMAP" id="MF_00835">
    <property type="entry name" value="BioC"/>
    <property type="match status" value="1"/>
</dbReference>
<dbReference type="Gene3D" id="3.40.50.150">
    <property type="entry name" value="Vaccinia Virus protein VP39"/>
    <property type="match status" value="1"/>
</dbReference>
<evidence type="ECO:0000313" key="11">
    <source>
        <dbReference type="Proteomes" id="UP000516370"/>
    </source>
</evidence>
<keyword evidence="5 8" id="KW-0808">Transferase</keyword>
<dbReference type="GO" id="GO:0009102">
    <property type="term" value="P:biotin biosynthetic process"/>
    <property type="evidence" value="ECO:0007669"/>
    <property type="project" value="UniProtKB-UniRule"/>
</dbReference>
<dbReference type="GO" id="GO:0008757">
    <property type="term" value="F:S-adenosylmethionine-dependent methyltransferase activity"/>
    <property type="evidence" value="ECO:0007669"/>
    <property type="project" value="InterPro"/>
</dbReference>
<evidence type="ECO:0000256" key="2">
    <source>
        <dbReference type="ARBA" id="ARBA00004746"/>
    </source>
</evidence>
<dbReference type="InterPro" id="IPR013216">
    <property type="entry name" value="Methyltransf_11"/>
</dbReference>
<gene>
    <name evidence="8 10" type="primary">bioC</name>
    <name evidence="10" type="ORF">IBG28_15080</name>
</gene>
<keyword evidence="6 8" id="KW-0949">S-adenosyl-L-methionine</keyword>
<dbReference type="Proteomes" id="UP000516370">
    <property type="component" value="Chromosome"/>
</dbReference>
<proteinExistence type="inferred from homology"/>
<evidence type="ECO:0000256" key="5">
    <source>
        <dbReference type="ARBA" id="ARBA00022679"/>
    </source>
</evidence>
<keyword evidence="7 8" id="KW-0093">Biotin biosynthesis</keyword>
<dbReference type="GO" id="GO:0102130">
    <property type="term" value="F:malonyl-CoA methyltransferase activity"/>
    <property type="evidence" value="ECO:0007669"/>
    <property type="project" value="UniProtKB-EC"/>
</dbReference>
<dbReference type="NCBIfam" id="TIGR02072">
    <property type="entry name" value="BioC"/>
    <property type="match status" value="1"/>
</dbReference>
<evidence type="ECO:0000256" key="7">
    <source>
        <dbReference type="ARBA" id="ARBA00022756"/>
    </source>
</evidence>
<comment type="similarity">
    <text evidence="8">Belongs to the methyltransferase superfamily.</text>
</comment>
<comment type="pathway">
    <text evidence="2 8">Cofactor biosynthesis; biotin biosynthesis.</text>
</comment>
<dbReference type="Pfam" id="PF08241">
    <property type="entry name" value="Methyltransf_11"/>
    <property type="match status" value="1"/>
</dbReference>
<feature type="domain" description="Methyltransferase type 11" evidence="9">
    <location>
        <begin position="54"/>
        <end position="150"/>
    </location>
</feature>
<reference evidence="10 11" key="1">
    <citation type="submission" date="2020-09" db="EMBL/GenBank/DDBJ databases">
        <title>Complete genome sequence of an Arctic sea ice bacterium Marinomonas arctica BSI20414.</title>
        <authorList>
            <person name="Liao L."/>
            <person name="Chen B."/>
        </authorList>
    </citation>
    <scope>NUCLEOTIDE SEQUENCE [LARGE SCALE GENOMIC DNA]</scope>
    <source>
        <strain evidence="10 11">BSI20414</strain>
    </source>
</reference>
<dbReference type="RefSeq" id="WP_111605409.1">
    <property type="nucleotide sequence ID" value="NZ_BMLJ01000001.1"/>
</dbReference>
<organism evidence="10 11">
    <name type="scientific">Marinomonas arctica</name>
    <dbReference type="NCBI Taxonomy" id="383750"/>
    <lineage>
        <taxon>Bacteria</taxon>
        <taxon>Pseudomonadati</taxon>
        <taxon>Pseudomonadota</taxon>
        <taxon>Gammaproteobacteria</taxon>
        <taxon>Oceanospirillales</taxon>
        <taxon>Oceanospirillaceae</taxon>
        <taxon>Marinomonas</taxon>
    </lineage>
</organism>
<dbReference type="PANTHER" id="PTHR43861">
    <property type="entry name" value="TRANS-ACONITATE 2-METHYLTRANSFERASE-RELATED"/>
    <property type="match status" value="1"/>
</dbReference>
<evidence type="ECO:0000313" key="10">
    <source>
        <dbReference type="EMBL" id="QNT05007.1"/>
    </source>
</evidence>
<comment type="catalytic activity">
    <reaction evidence="1 8">
        <text>malonyl-[ACP] + S-adenosyl-L-methionine = malonyl-[ACP] methyl ester + S-adenosyl-L-homocysteine</text>
        <dbReference type="Rhea" id="RHEA:17105"/>
        <dbReference type="Rhea" id="RHEA-COMP:9623"/>
        <dbReference type="Rhea" id="RHEA-COMP:9954"/>
        <dbReference type="ChEBI" id="CHEBI:57856"/>
        <dbReference type="ChEBI" id="CHEBI:59789"/>
        <dbReference type="ChEBI" id="CHEBI:78449"/>
        <dbReference type="ChEBI" id="CHEBI:78845"/>
        <dbReference type="EC" id="2.1.1.197"/>
    </reaction>
</comment>
<evidence type="ECO:0000256" key="6">
    <source>
        <dbReference type="ARBA" id="ARBA00022691"/>
    </source>
</evidence>
<evidence type="ECO:0000256" key="8">
    <source>
        <dbReference type="HAMAP-Rule" id="MF_00835"/>
    </source>
</evidence>
<dbReference type="PANTHER" id="PTHR43861:SF1">
    <property type="entry name" value="TRANS-ACONITATE 2-METHYLTRANSFERASE"/>
    <property type="match status" value="1"/>
</dbReference>
<name>A0A7H1J3E1_9GAMM</name>
<dbReference type="KEGG" id="mard:IBG28_15080"/>
<dbReference type="AlphaFoldDB" id="A0A7H1J3E1"/>
<dbReference type="InterPro" id="IPR029063">
    <property type="entry name" value="SAM-dependent_MTases_sf"/>
</dbReference>
<dbReference type="EMBL" id="CP061081">
    <property type="protein sequence ID" value="QNT05007.1"/>
    <property type="molecule type" value="Genomic_DNA"/>
</dbReference>
<dbReference type="InterPro" id="IPR011814">
    <property type="entry name" value="BioC"/>
</dbReference>
<dbReference type="CDD" id="cd02440">
    <property type="entry name" value="AdoMet_MTases"/>
    <property type="match status" value="1"/>
</dbReference>
<accession>A0A7H1J3E1</accession>
<evidence type="ECO:0000256" key="3">
    <source>
        <dbReference type="ARBA" id="ARBA00012327"/>
    </source>
</evidence>
<evidence type="ECO:0000259" key="9">
    <source>
        <dbReference type="Pfam" id="PF08241"/>
    </source>
</evidence>
<dbReference type="OrthoDB" id="9760689at2"/>
<dbReference type="EC" id="2.1.1.197" evidence="3 8"/>
<evidence type="ECO:0000256" key="1">
    <source>
        <dbReference type="ARBA" id="ARBA00000852"/>
    </source>
</evidence>
<comment type="function">
    <text evidence="8">Converts the free carboxyl group of a malonyl-thioester to its methyl ester by transfer of a methyl group from S-adenosyl-L-methionine (SAM). It allows to synthesize pimeloyl-ACP via the fatty acid synthetic pathway.</text>
</comment>
<protein>
    <recommendedName>
        <fullName evidence="3 8">Malonyl-[acyl-carrier protein] O-methyltransferase</fullName>
        <shortName evidence="8">Malonyl-ACP O-methyltransferase</shortName>
        <ecNumber evidence="3 8">2.1.1.197</ecNumber>
    </recommendedName>
    <alternativeName>
        <fullName evidence="8">Biotin synthesis protein BioC</fullName>
    </alternativeName>
</protein>
<dbReference type="SUPFAM" id="SSF53335">
    <property type="entry name" value="S-adenosyl-L-methionine-dependent methyltransferases"/>
    <property type="match status" value="1"/>
</dbReference>
<sequence>MLITPDISTLSYKRQLAKRFDRASQSYDSYADFQKIVLNRLLAMLPLSQADVVLDLGTGTGQALAALSEQLTPKCTIALDLAPQMLAVAREGATSLSNIHYVCADAERLPLQDQSCDLVFSSLAIQWCLSPVDLFAELYRVVKPGGYVVFSTLSQGSMPEITKAWCGLDDKKHIHDYMSSDALVACVKASGLNLLSSPLSDILMWFDSPEAAVYSLKKVGASLIAEAANASVSPSKWKAFLREYEKQRREFGIPLSYQVSFVVAHRPIRIQE</sequence>